<dbReference type="PANTHER" id="PTHR11638:SF175">
    <property type="entry name" value="ATP-DEPENDENT CLP PROTEASE, ATP-BINDING SUBUNIT CLPC"/>
    <property type="match status" value="1"/>
</dbReference>
<dbReference type="InterPro" id="IPR001270">
    <property type="entry name" value="ClpA/B"/>
</dbReference>
<keyword evidence="1" id="KW-0547">Nucleotide-binding</keyword>
<dbReference type="GO" id="GO:0034605">
    <property type="term" value="P:cellular response to heat"/>
    <property type="evidence" value="ECO:0007669"/>
    <property type="project" value="TreeGrafter"/>
</dbReference>
<evidence type="ECO:0000259" key="3">
    <source>
        <dbReference type="SMART" id="SM00382"/>
    </source>
</evidence>
<dbReference type="GO" id="GO:0005524">
    <property type="term" value="F:ATP binding"/>
    <property type="evidence" value="ECO:0007669"/>
    <property type="project" value="UniProtKB-KW"/>
</dbReference>
<keyword evidence="2" id="KW-0067">ATP-binding</keyword>
<dbReference type="OrthoDB" id="1861597at2"/>
<evidence type="ECO:0000256" key="2">
    <source>
        <dbReference type="ARBA" id="ARBA00022840"/>
    </source>
</evidence>
<dbReference type="Gene3D" id="3.40.50.300">
    <property type="entry name" value="P-loop containing nucleotide triphosphate hydrolases"/>
    <property type="match status" value="1"/>
</dbReference>
<evidence type="ECO:0000313" key="4">
    <source>
        <dbReference type="EMBL" id="AKK73668.1"/>
    </source>
</evidence>
<dbReference type="GO" id="GO:0005737">
    <property type="term" value="C:cytoplasm"/>
    <property type="evidence" value="ECO:0007669"/>
    <property type="project" value="TreeGrafter"/>
</dbReference>
<dbReference type="STRING" id="1324352.OK18_14605"/>
<protein>
    <recommendedName>
        <fullName evidence="3">AAA+ ATPase domain-containing protein</fullName>
    </recommendedName>
</protein>
<gene>
    <name evidence="4" type="ORF">OK18_14605</name>
</gene>
<dbReference type="AlphaFoldDB" id="A0A0G3M6Q9"/>
<dbReference type="PATRIC" id="fig|1324352.5.peg.3045"/>
<feature type="domain" description="AAA+ ATPase" evidence="3">
    <location>
        <begin position="174"/>
        <end position="322"/>
    </location>
</feature>
<name>A0A0G3M6Q9_CHRGL</name>
<dbReference type="InterPro" id="IPR003593">
    <property type="entry name" value="AAA+_ATPase"/>
</dbReference>
<dbReference type="InterPro" id="IPR027417">
    <property type="entry name" value="P-loop_NTPase"/>
</dbReference>
<dbReference type="InterPro" id="IPR050130">
    <property type="entry name" value="ClpA_ClpB"/>
</dbReference>
<dbReference type="InterPro" id="IPR003959">
    <property type="entry name" value="ATPase_AAA_core"/>
</dbReference>
<reference evidence="4 5" key="1">
    <citation type="submission" date="2014-11" db="EMBL/GenBank/DDBJ databases">
        <authorList>
            <person name="Park G.-S."/>
            <person name="Hong S.-J."/>
            <person name="Jung B.K."/>
            <person name="Khan A.R."/>
            <person name="Kwak Y."/>
            <person name="Shin J.-H."/>
        </authorList>
    </citation>
    <scope>NUCLEOTIDE SEQUENCE [LARGE SCALE GENOMIC DNA]</scope>
    <source>
        <strain evidence="4 5">DSM 27622</strain>
    </source>
</reference>
<dbReference type="SUPFAM" id="SSF52540">
    <property type="entry name" value="P-loop containing nucleoside triphosphate hydrolases"/>
    <property type="match status" value="1"/>
</dbReference>
<dbReference type="EMBL" id="CP009928">
    <property type="protein sequence ID" value="AKK73668.1"/>
    <property type="molecule type" value="Genomic_DNA"/>
</dbReference>
<organism evidence="4 5">
    <name type="scientific">Chryseobacterium gallinarum</name>
    <dbReference type="NCBI Taxonomy" id="1324352"/>
    <lineage>
        <taxon>Bacteria</taxon>
        <taxon>Pseudomonadati</taxon>
        <taxon>Bacteroidota</taxon>
        <taxon>Flavobacteriia</taxon>
        <taxon>Flavobacteriales</taxon>
        <taxon>Weeksellaceae</taxon>
        <taxon>Chryseobacterium group</taxon>
        <taxon>Chryseobacterium</taxon>
    </lineage>
</organism>
<dbReference type="Proteomes" id="UP000035213">
    <property type="component" value="Chromosome"/>
</dbReference>
<sequence>MTLLFYEKDDYYDFKESKEVEGFTIISITKFLHNVSLIDEIDTETEIIDISAMTEYIKIQSIFEEISGRFNEMQIFICDISKREALEYELRFVFDSFENVDKDIFIRKERNLTPVGENSIISKRHRKIIDLTDSELFEFFENFRSKLYGHAKFKDDFEEQIRTFRIFNKLGEHKILSFFLMGESGVGKTEVARNIFNCLNGEKKFAKINFGNYSNEFSLSSLIGSARGYIGSEDGEIFMKVRETDIGLLLIDEFEKSNSTLFNYFLEVLESGKMTSSMGEEIDLNGFIIVFTSNISKDDFKNRISPELRSRFDYKCIFTLLSNESKKKYVEFRAENISKKVHSEFQIEIGDQLKSYLLAVVNVSLYKNMRDINKQIKKEFLNYLKIYHVQQEDENNNEMETANNRFGLARRFLNFFNS</sequence>
<proteinExistence type="predicted"/>
<dbReference type="PROSITE" id="PS00675">
    <property type="entry name" value="SIGMA54_INTERACT_1"/>
    <property type="match status" value="1"/>
</dbReference>
<accession>A0A0G3M6Q9</accession>
<evidence type="ECO:0000313" key="5">
    <source>
        <dbReference type="Proteomes" id="UP000035213"/>
    </source>
</evidence>
<dbReference type="RefSeq" id="WP_053328454.1">
    <property type="nucleotide sequence ID" value="NZ_CP009928.1"/>
</dbReference>
<dbReference type="SMART" id="SM00382">
    <property type="entry name" value="AAA"/>
    <property type="match status" value="1"/>
</dbReference>
<dbReference type="KEGG" id="cgn:OK18_14605"/>
<dbReference type="PRINTS" id="PR00300">
    <property type="entry name" value="CLPPROTEASEA"/>
</dbReference>
<dbReference type="Pfam" id="PF07724">
    <property type="entry name" value="AAA_2"/>
    <property type="match status" value="1"/>
</dbReference>
<dbReference type="PANTHER" id="PTHR11638">
    <property type="entry name" value="ATP-DEPENDENT CLP PROTEASE"/>
    <property type="match status" value="1"/>
</dbReference>
<dbReference type="InterPro" id="IPR025662">
    <property type="entry name" value="Sigma_54_int_dom_ATP-bd_1"/>
</dbReference>
<dbReference type="GO" id="GO:0016887">
    <property type="term" value="F:ATP hydrolysis activity"/>
    <property type="evidence" value="ECO:0007669"/>
    <property type="project" value="InterPro"/>
</dbReference>
<evidence type="ECO:0000256" key="1">
    <source>
        <dbReference type="ARBA" id="ARBA00022741"/>
    </source>
</evidence>